<dbReference type="Proteomes" id="UP001241926">
    <property type="component" value="Unassembled WGS sequence"/>
</dbReference>
<evidence type="ECO:0000313" key="3">
    <source>
        <dbReference type="Proteomes" id="UP001241926"/>
    </source>
</evidence>
<dbReference type="RefSeq" id="WP_093723117.1">
    <property type="nucleotide sequence ID" value="NZ_JASJUS010000002.1"/>
</dbReference>
<feature type="region of interest" description="Disordered" evidence="1">
    <location>
        <begin position="33"/>
        <end position="55"/>
    </location>
</feature>
<name>A0ABT7IS94_9ACTN</name>
<proteinExistence type="predicted"/>
<evidence type="ECO:0000256" key="1">
    <source>
        <dbReference type="SAM" id="MobiDB-lite"/>
    </source>
</evidence>
<comment type="caution">
    <text evidence="2">The sequence shown here is derived from an EMBL/GenBank/DDBJ whole genome shotgun (WGS) entry which is preliminary data.</text>
</comment>
<protein>
    <submittedName>
        <fullName evidence="2">Uncharacterized protein</fullName>
    </submittedName>
</protein>
<evidence type="ECO:0000313" key="2">
    <source>
        <dbReference type="EMBL" id="MDL2075459.1"/>
    </source>
</evidence>
<gene>
    <name evidence="2" type="ORF">QNN03_03280</name>
</gene>
<accession>A0ABT7IS94</accession>
<dbReference type="EMBL" id="JASJUS010000002">
    <property type="protein sequence ID" value="MDL2075459.1"/>
    <property type="molecule type" value="Genomic_DNA"/>
</dbReference>
<organism evidence="2 3">
    <name type="scientific">Streptomyces fuscus</name>
    <dbReference type="NCBI Taxonomy" id="3048495"/>
    <lineage>
        <taxon>Bacteria</taxon>
        <taxon>Bacillati</taxon>
        <taxon>Actinomycetota</taxon>
        <taxon>Actinomycetes</taxon>
        <taxon>Kitasatosporales</taxon>
        <taxon>Streptomycetaceae</taxon>
        <taxon>Streptomyces</taxon>
    </lineage>
</organism>
<reference evidence="2 3" key="1">
    <citation type="submission" date="2023-05" db="EMBL/GenBank/DDBJ databases">
        <title>Streptomyces fuscus sp. nov., a brown-black pigment producing actinomyces isolated from dry sand of Sea duck farm.</title>
        <authorList>
            <person name="Xie J."/>
            <person name="Shen N."/>
        </authorList>
    </citation>
    <scope>NUCLEOTIDE SEQUENCE [LARGE SCALE GENOMIC DNA]</scope>
    <source>
        <strain evidence="2 3">GXMU-J15</strain>
    </source>
</reference>
<sequence>MDIAPELLTALASGTAGAAGQQLWASLGALLRRRPPDAAPTGEEELSALGEHTDDTARARELANVLVLRAEQDPAFARALEEWRGRAEQWHRATADSGEHRNEISGGEFNGPVIIARDINGPMTFGQ</sequence>
<keyword evidence="3" id="KW-1185">Reference proteome</keyword>